<comment type="caution">
    <text evidence="1">The sequence shown here is derived from an EMBL/GenBank/DDBJ whole genome shotgun (WGS) entry which is preliminary data.</text>
</comment>
<protein>
    <submittedName>
        <fullName evidence="1">Uncharacterized protein</fullName>
    </submittedName>
</protein>
<evidence type="ECO:0000313" key="1">
    <source>
        <dbReference type="EMBL" id="KAF1686312.1"/>
    </source>
</evidence>
<dbReference type="Proteomes" id="UP000462066">
    <property type="component" value="Unassembled WGS sequence"/>
</dbReference>
<name>A0A7V8GM93_9GAMM</name>
<accession>A0A7V8GM93</accession>
<dbReference type="AlphaFoldDB" id="A0A7V8GM93"/>
<reference evidence="1 2" key="1">
    <citation type="submission" date="2017-10" db="EMBL/GenBank/DDBJ databases">
        <title>Whole genome sequencing of Pseudoxanthomonas broegbernensis DSM 12573(T).</title>
        <authorList>
            <person name="Kumar S."/>
            <person name="Bansal K."/>
            <person name="Kaur A."/>
            <person name="Patil P."/>
            <person name="Sharma S."/>
            <person name="Patil P.B."/>
        </authorList>
    </citation>
    <scope>NUCLEOTIDE SEQUENCE [LARGE SCALE GENOMIC DNA]</scope>
    <source>
        <strain evidence="1 2">DSM 12573</strain>
    </source>
</reference>
<evidence type="ECO:0000313" key="2">
    <source>
        <dbReference type="Proteomes" id="UP000462066"/>
    </source>
</evidence>
<gene>
    <name evidence="1" type="ORF">B1992_08805</name>
</gene>
<proteinExistence type="predicted"/>
<sequence length="81" mass="9041">MPYRHRHAIGGFADPADDESDPLAYLRILQDSDQDHGYWSSNRDGRAASGLDFDSGNAFRLDVADTPVLFSKSVRCMRDGH</sequence>
<organism evidence="1 2">
    <name type="scientific">Pseudoxanthomonas broegbernensis</name>
    <dbReference type="NCBI Taxonomy" id="83619"/>
    <lineage>
        <taxon>Bacteria</taxon>
        <taxon>Pseudomonadati</taxon>
        <taxon>Pseudomonadota</taxon>
        <taxon>Gammaproteobacteria</taxon>
        <taxon>Lysobacterales</taxon>
        <taxon>Lysobacteraceae</taxon>
        <taxon>Pseudoxanthomonas</taxon>
    </lineage>
</organism>
<keyword evidence="2" id="KW-1185">Reference proteome</keyword>
<dbReference type="EMBL" id="MWIP01000007">
    <property type="protein sequence ID" value="KAF1686312.1"/>
    <property type="molecule type" value="Genomic_DNA"/>
</dbReference>